<dbReference type="InterPro" id="IPR026870">
    <property type="entry name" value="Zinc_ribbon_dom"/>
</dbReference>
<proteinExistence type="predicted"/>
<dbReference type="Proteomes" id="UP000051647">
    <property type="component" value="Unassembled WGS sequence"/>
</dbReference>
<feature type="transmembrane region" description="Helical" evidence="1">
    <location>
        <begin position="165"/>
        <end position="184"/>
    </location>
</feature>
<feature type="transmembrane region" description="Helical" evidence="1">
    <location>
        <begin position="110"/>
        <end position="128"/>
    </location>
</feature>
<name>A0A0R1SA93_9LACO</name>
<dbReference type="Pfam" id="PF13240">
    <property type="entry name" value="Zn_Ribbon_1"/>
    <property type="match status" value="1"/>
</dbReference>
<dbReference type="PATRIC" id="fig|1423815.3.peg.1228"/>
<dbReference type="RefSeq" id="WP_010625107.1">
    <property type="nucleotide sequence ID" value="NZ_AZFA01000024.1"/>
</dbReference>
<reference evidence="3 4" key="1">
    <citation type="journal article" date="2015" name="Genome Announc.">
        <title>Expanding the biotechnology potential of lactobacilli through comparative genomics of 213 strains and associated genera.</title>
        <authorList>
            <person name="Sun Z."/>
            <person name="Harris H.M."/>
            <person name="McCann A."/>
            <person name="Guo C."/>
            <person name="Argimon S."/>
            <person name="Zhang W."/>
            <person name="Yang X."/>
            <person name="Jeffery I.B."/>
            <person name="Cooney J.C."/>
            <person name="Kagawa T.F."/>
            <person name="Liu W."/>
            <person name="Song Y."/>
            <person name="Salvetti E."/>
            <person name="Wrobel A."/>
            <person name="Rasinkangas P."/>
            <person name="Parkhill J."/>
            <person name="Rea M.C."/>
            <person name="O'Sullivan O."/>
            <person name="Ritari J."/>
            <person name="Douillard F.P."/>
            <person name="Paul Ross R."/>
            <person name="Yang R."/>
            <person name="Briner A.E."/>
            <person name="Felis G.E."/>
            <person name="de Vos W.M."/>
            <person name="Barrangou R."/>
            <person name="Klaenhammer T.R."/>
            <person name="Caufield P.W."/>
            <person name="Cui Y."/>
            <person name="Zhang H."/>
            <person name="O'Toole P.W."/>
        </authorList>
    </citation>
    <scope>NUCLEOTIDE SEQUENCE [LARGE SCALE GENOMIC DNA]</scope>
    <source>
        <strain evidence="3 4">DSM 14857</strain>
    </source>
</reference>
<dbReference type="OrthoDB" id="2410059at2"/>
<keyword evidence="4" id="KW-1185">Reference proteome</keyword>
<evidence type="ECO:0000259" key="2">
    <source>
        <dbReference type="Pfam" id="PF13240"/>
    </source>
</evidence>
<dbReference type="AlphaFoldDB" id="A0A0R1SA93"/>
<accession>A0A0R1SA93</accession>
<organism evidence="3 4">
    <name type="scientific">Companilactobacillus versmoldensis DSM 14857 = KCTC 3814</name>
    <dbReference type="NCBI Taxonomy" id="1423815"/>
    <lineage>
        <taxon>Bacteria</taxon>
        <taxon>Bacillati</taxon>
        <taxon>Bacillota</taxon>
        <taxon>Bacilli</taxon>
        <taxon>Lactobacillales</taxon>
        <taxon>Lactobacillaceae</taxon>
        <taxon>Companilactobacillus</taxon>
    </lineage>
</organism>
<dbReference type="EMBL" id="AZFA01000024">
    <property type="protein sequence ID" value="KRL65905.1"/>
    <property type="molecule type" value="Genomic_DNA"/>
</dbReference>
<gene>
    <name evidence="3" type="ORF">FC27_GL001197</name>
</gene>
<comment type="caution">
    <text evidence="3">The sequence shown here is derived from an EMBL/GenBank/DDBJ whole genome shotgun (WGS) entry which is preliminary data.</text>
</comment>
<keyword evidence="1" id="KW-0472">Membrane</keyword>
<keyword evidence="1" id="KW-1133">Transmembrane helix</keyword>
<evidence type="ECO:0000313" key="3">
    <source>
        <dbReference type="EMBL" id="KRL65905.1"/>
    </source>
</evidence>
<protein>
    <recommendedName>
        <fullName evidence="2">Zinc-ribbon domain-containing protein</fullName>
    </recommendedName>
</protein>
<dbReference type="STRING" id="1423815.FC27_GL001197"/>
<keyword evidence="1" id="KW-0812">Transmembrane</keyword>
<feature type="transmembrane region" description="Helical" evidence="1">
    <location>
        <begin position="134"/>
        <end position="153"/>
    </location>
</feature>
<evidence type="ECO:0000256" key="1">
    <source>
        <dbReference type="SAM" id="Phobius"/>
    </source>
</evidence>
<dbReference type="eggNOG" id="ENOG5033GMX">
    <property type="taxonomic scope" value="Bacteria"/>
</dbReference>
<evidence type="ECO:0000313" key="4">
    <source>
        <dbReference type="Proteomes" id="UP000051647"/>
    </source>
</evidence>
<sequence>MKFCTNCGFKLYEDDRFCPKCGTQQRSVENNNVNETAVDYRFDAEVNVPQNNLNYNQQPNNLNYYGQQNAYTEGFTIGQPHHFSIEESVSYIFANIFDFNPKVQDNQMSIFWWNYLLFCMEIVMVAPLLTAINIIVTVIATEVILILLLPSMMRRLNYLGKNKNLAWLSLLPAVSIYPFILMFTNRKN</sequence>
<feature type="domain" description="Zinc-ribbon" evidence="2">
    <location>
        <begin position="3"/>
        <end position="23"/>
    </location>
</feature>